<reference evidence="7 9" key="1">
    <citation type="submission" date="2014-08" db="EMBL/GenBank/DDBJ databases">
        <title>Methylacidiphilum kamchatkense strain Kam1 draft genome sequence.</title>
        <authorList>
            <person name="Birkeland N.-K."/>
            <person name="Erikstad H.A."/>
        </authorList>
    </citation>
    <scope>NUCLEOTIDE SEQUENCE [LARGE SCALE GENOMIC DNA]</scope>
    <source>
        <strain evidence="7 9">Kam1</strain>
    </source>
</reference>
<evidence type="ECO:0000313" key="7">
    <source>
        <dbReference type="EMBL" id="KIE58512.1"/>
    </source>
</evidence>
<dbReference type="RefSeq" id="WP_039721473.1">
    <property type="nucleotide sequence ID" value="NZ_CP037899.1"/>
</dbReference>
<dbReference type="AlphaFoldDB" id="A0A0C1RKC7"/>
<dbReference type="EMBL" id="CP037899">
    <property type="protein sequence ID" value="QDQ43329.1"/>
    <property type="molecule type" value="Genomic_DNA"/>
</dbReference>
<dbReference type="STRING" id="1202785.A946_06385"/>
<keyword evidence="9" id="KW-1185">Reference proteome</keyword>
<evidence type="ECO:0000256" key="5">
    <source>
        <dbReference type="ARBA" id="ARBA00023136"/>
    </source>
</evidence>
<evidence type="ECO:0000256" key="1">
    <source>
        <dbReference type="ARBA" id="ARBA00004370"/>
    </source>
</evidence>
<dbReference type="InterPro" id="IPR000711">
    <property type="entry name" value="ATPase_OSCP/dsu"/>
</dbReference>
<proteinExistence type="predicted"/>
<dbReference type="GO" id="GO:0016020">
    <property type="term" value="C:membrane"/>
    <property type="evidence" value="ECO:0007669"/>
    <property type="project" value="UniProtKB-SubCell"/>
</dbReference>
<reference evidence="8" key="2">
    <citation type="journal article" date="2019" name="BMC Genomics">
        <title>Complete genome sequence analysis of the thermoacidophilic verrucomicrobial methanotroph 'Candidatus Methylacidiphilum kamchatkense' strain Kam1 and comparison with its closest relatives.</title>
        <authorList>
            <person name="Kruse T."/>
            <person name="Ratnadevi C.M."/>
            <person name="Erikstad H.A."/>
            <person name="Birkeland N.K."/>
        </authorList>
    </citation>
    <scope>NUCLEOTIDE SEQUENCE</scope>
    <source>
        <strain evidence="8">Kam1</strain>
    </source>
</reference>
<evidence type="ECO:0000256" key="4">
    <source>
        <dbReference type="ARBA" id="ARBA00023065"/>
    </source>
</evidence>
<evidence type="ECO:0000313" key="8">
    <source>
        <dbReference type="EMBL" id="QDQ43329.1"/>
    </source>
</evidence>
<protein>
    <submittedName>
        <fullName evidence="7">ATP synthase F0F1 subunit delta</fullName>
    </submittedName>
    <submittedName>
        <fullName evidence="8">F-type H+-transporting ATPase subunit delta</fullName>
    </submittedName>
</protein>
<dbReference type="EMBL" id="JQNX01000004">
    <property type="protein sequence ID" value="KIE58512.1"/>
    <property type="molecule type" value="Genomic_DNA"/>
</dbReference>
<reference evidence="10" key="3">
    <citation type="submission" date="2019-03" db="EMBL/GenBank/DDBJ databases">
        <title>Complete genome of Methylacidiphilum kamchatkense Kam1.</title>
        <authorList>
            <person name="Kruse T."/>
            <person name="Murarilal Ratnadevi C."/>
            <person name="Erikstad H.-A."/>
            <person name="Birkeland N.-K."/>
        </authorList>
    </citation>
    <scope>NUCLEOTIDE SEQUENCE [LARGE SCALE GENOMIC DNA]</scope>
    <source>
        <strain evidence="10">kam1</strain>
    </source>
</reference>
<accession>A0A0C1RKC7</accession>
<dbReference type="KEGG" id="mkc:kam1_2121"/>
<comment type="subcellular location">
    <subcellularLocation>
        <location evidence="1">Membrane</location>
    </subcellularLocation>
</comment>
<dbReference type="Proteomes" id="UP000031594">
    <property type="component" value="Unassembled WGS sequence"/>
</dbReference>
<keyword evidence="3" id="KW-0375">Hydrogen ion transport</keyword>
<evidence type="ECO:0000313" key="9">
    <source>
        <dbReference type="Proteomes" id="UP000031594"/>
    </source>
</evidence>
<evidence type="ECO:0000256" key="3">
    <source>
        <dbReference type="ARBA" id="ARBA00022781"/>
    </source>
</evidence>
<dbReference type="GO" id="GO:0046933">
    <property type="term" value="F:proton-transporting ATP synthase activity, rotational mechanism"/>
    <property type="evidence" value="ECO:0007669"/>
    <property type="project" value="InterPro"/>
</dbReference>
<evidence type="ECO:0000313" key="10">
    <source>
        <dbReference type="Proteomes" id="UP000315925"/>
    </source>
</evidence>
<evidence type="ECO:0000256" key="2">
    <source>
        <dbReference type="ARBA" id="ARBA00022448"/>
    </source>
</evidence>
<keyword evidence="4" id="KW-0406">Ion transport</keyword>
<keyword evidence="5" id="KW-0472">Membrane</keyword>
<name>A0A0C1RKC7_9BACT</name>
<sequence length="131" mass="15009">MKISREAKRQAKALFRFCQNNGSIDEEKLKEILNKLAQEKPRHYLEILEWLKQLLANEVAKKTYVVQSAAELPDQGKSIFEKLEKSFGPALEKKYQICPELIGGVRIQVGCDVWDGSIAYKLKNIETLLSK</sequence>
<keyword evidence="2" id="KW-0813">Transport</keyword>
<evidence type="ECO:0000256" key="6">
    <source>
        <dbReference type="ARBA" id="ARBA00023310"/>
    </source>
</evidence>
<dbReference type="Proteomes" id="UP000315925">
    <property type="component" value="Chromosome"/>
</dbReference>
<organism evidence="8 10">
    <name type="scientific">Methylacidiphilum kamchatkense Kam1</name>
    <dbReference type="NCBI Taxonomy" id="1202785"/>
    <lineage>
        <taxon>Bacteria</taxon>
        <taxon>Pseudomonadati</taxon>
        <taxon>Verrucomicrobiota</taxon>
        <taxon>Methylacidiphilae</taxon>
        <taxon>Methylacidiphilales</taxon>
        <taxon>Methylacidiphilaceae</taxon>
        <taxon>Methylacidiphilum (ex Ratnadevi et al. 2023)</taxon>
    </lineage>
</organism>
<dbReference type="Pfam" id="PF00213">
    <property type="entry name" value="OSCP"/>
    <property type="match status" value="1"/>
</dbReference>
<gene>
    <name evidence="7" type="ORF">A946_06385</name>
    <name evidence="8" type="ORF">kam1_2121</name>
</gene>
<dbReference type="OrthoDB" id="9814841at2"/>
<keyword evidence="6" id="KW-0066">ATP synthesis</keyword>